<evidence type="ECO:0000313" key="1">
    <source>
        <dbReference type="EMBL" id="MBB3103949.1"/>
    </source>
</evidence>
<dbReference type="Gene3D" id="1.10.10.1130">
    <property type="entry name" value="Uncharacterised protein PF10982, DUF2789"/>
    <property type="match status" value="1"/>
</dbReference>
<sequence length="85" mass="9344">MELLNKNLGTPFDQLGLDSDAVSIDTFISSHVTLQNDMKISEAPFWAEAQAALLEGDLDEDAEWAPVVDDLNVRLHEVPASVKHV</sequence>
<proteinExistence type="predicted"/>
<name>A0A839T4M4_AZOMA</name>
<dbReference type="InterPro" id="IPR021250">
    <property type="entry name" value="DUF2789"/>
</dbReference>
<dbReference type="RefSeq" id="WP_183166862.1">
    <property type="nucleotide sequence ID" value="NZ_JACHXI010000011.1"/>
</dbReference>
<dbReference type="Pfam" id="PF10982">
    <property type="entry name" value="DUF2789"/>
    <property type="match status" value="1"/>
</dbReference>
<evidence type="ECO:0008006" key="3">
    <source>
        <dbReference type="Google" id="ProtNLM"/>
    </source>
</evidence>
<dbReference type="InterPro" id="IPR038086">
    <property type="entry name" value="DUF2789_sf"/>
</dbReference>
<protein>
    <recommendedName>
        <fullName evidence="3">DUF2789 domain-containing protein</fullName>
    </recommendedName>
</protein>
<accession>A0A839T4M4</accession>
<reference evidence="1 2" key="1">
    <citation type="submission" date="2020-08" db="EMBL/GenBank/DDBJ databases">
        <title>Genomic Encyclopedia of Type Strains, Phase III (KMG-III): the genomes of soil and plant-associated and newly described type strains.</title>
        <authorList>
            <person name="Whitman W."/>
        </authorList>
    </citation>
    <scope>NUCLEOTIDE SEQUENCE [LARGE SCALE GENOMIC DNA]</scope>
    <source>
        <strain evidence="1 2">CECT 4462</strain>
    </source>
</reference>
<organism evidence="1 2">
    <name type="scientific">Azomonas macrocytogenes</name>
    <name type="common">Azotobacter macrocytogenes</name>
    <dbReference type="NCBI Taxonomy" id="69962"/>
    <lineage>
        <taxon>Bacteria</taxon>
        <taxon>Pseudomonadati</taxon>
        <taxon>Pseudomonadota</taxon>
        <taxon>Gammaproteobacteria</taxon>
        <taxon>Pseudomonadales</taxon>
        <taxon>Pseudomonadaceae</taxon>
        <taxon>Azomonas</taxon>
    </lineage>
</organism>
<gene>
    <name evidence="1" type="ORF">FHR87_002359</name>
</gene>
<dbReference type="AlphaFoldDB" id="A0A839T4M4"/>
<comment type="caution">
    <text evidence="1">The sequence shown here is derived from an EMBL/GenBank/DDBJ whole genome shotgun (WGS) entry which is preliminary data.</text>
</comment>
<evidence type="ECO:0000313" key="2">
    <source>
        <dbReference type="Proteomes" id="UP000549250"/>
    </source>
</evidence>
<keyword evidence="2" id="KW-1185">Reference proteome</keyword>
<dbReference type="Proteomes" id="UP000549250">
    <property type="component" value="Unassembled WGS sequence"/>
</dbReference>
<dbReference type="EMBL" id="JACHXI010000011">
    <property type="protein sequence ID" value="MBB3103949.1"/>
    <property type="molecule type" value="Genomic_DNA"/>
</dbReference>